<keyword evidence="3" id="KW-1185">Reference proteome</keyword>
<organism evidence="2 3">
    <name type="scientific">Streptomyces cinereospinus</name>
    <dbReference type="NCBI Taxonomy" id="285561"/>
    <lineage>
        <taxon>Bacteria</taxon>
        <taxon>Bacillati</taxon>
        <taxon>Actinomycetota</taxon>
        <taxon>Actinomycetes</taxon>
        <taxon>Kitasatosporales</taxon>
        <taxon>Streptomycetaceae</taxon>
        <taxon>Streptomyces</taxon>
    </lineage>
</organism>
<dbReference type="Proteomes" id="UP001589709">
    <property type="component" value="Unassembled WGS sequence"/>
</dbReference>
<comment type="caution">
    <text evidence="2">The sequence shown here is derived from an EMBL/GenBank/DDBJ whole genome shotgun (WGS) entry which is preliminary data.</text>
</comment>
<reference evidence="2 3" key="1">
    <citation type="submission" date="2024-09" db="EMBL/GenBank/DDBJ databases">
        <authorList>
            <person name="Sun Q."/>
            <person name="Mori K."/>
        </authorList>
    </citation>
    <scope>NUCLEOTIDE SEQUENCE [LARGE SCALE GENOMIC DNA]</scope>
    <source>
        <strain evidence="2 3">JCM 6917</strain>
    </source>
</reference>
<evidence type="ECO:0000313" key="3">
    <source>
        <dbReference type="Proteomes" id="UP001589709"/>
    </source>
</evidence>
<dbReference type="EMBL" id="JBHMCY010000005">
    <property type="protein sequence ID" value="MFB9461938.1"/>
    <property type="molecule type" value="Genomic_DNA"/>
</dbReference>
<protein>
    <submittedName>
        <fullName evidence="2">LPXTG cell wall anchor domain-containing protein</fullName>
    </submittedName>
</protein>
<sequence>MPAIAYRSYDSATTVWAFVLSLLVVLVVGWYGRRRRK</sequence>
<evidence type="ECO:0000256" key="1">
    <source>
        <dbReference type="SAM" id="Phobius"/>
    </source>
</evidence>
<feature type="transmembrane region" description="Helical" evidence="1">
    <location>
        <begin position="12"/>
        <end position="32"/>
    </location>
</feature>
<gene>
    <name evidence="2" type="ORF">ACFF45_04130</name>
</gene>
<keyword evidence="1" id="KW-0812">Transmembrane</keyword>
<evidence type="ECO:0000313" key="2">
    <source>
        <dbReference type="EMBL" id="MFB9461938.1"/>
    </source>
</evidence>
<name>A0ABV5MV78_9ACTN</name>
<keyword evidence="1" id="KW-0472">Membrane</keyword>
<keyword evidence="1" id="KW-1133">Transmembrane helix</keyword>
<proteinExistence type="predicted"/>
<dbReference type="NCBIfam" id="TIGR01167">
    <property type="entry name" value="LPXTG_anchor"/>
    <property type="match status" value="1"/>
</dbReference>
<accession>A0ABV5MV78</accession>
<dbReference type="RefSeq" id="WP_381341978.1">
    <property type="nucleotide sequence ID" value="NZ_JBHMCY010000005.1"/>
</dbReference>